<dbReference type="InterPro" id="IPR032675">
    <property type="entry name" value="LRR_dom_sf"/>
</dbReference>
<keyword evidence="1" id="KW-0433">Leucine-rich repeat</keyword>
<dbReference type="Pfam" id="PF08263">
    <property type="entry name" value="LRRNT_2"/>
    <property type="match status" value="1"/>
</dbReference>
<dbReference type="InterPro" id="IPR053211">
    <property type="entry name" value="DNA_repair-toleration"/>
</dbReference>
<keyword evidence="2 4" id="KW-0732">Signal</keyword>
<comment type="caution">
    <text evidence="6">The sequence shown here is derived from an EMBL/GenBank/DDBJ whole genome shotgun (WGS) entry which is preliminary data.</text>
</comment>
<dbReference type="EMBL" id="JBBPBN010000013">
    <property type="protein sequence ID" value="KAK9025634.1"/>
    <property type="molecule type" value="Genomic_DNA"/>
</dbReference>
<dbReference type="PANTHER" id="PTHR48060">
    <property type="entry name" value="DNA DAMAGE-REPAIR/TOLERATION PROTEIN DRT100"/>
    <property type="match status" value="1"/>
</dbReference>
<accession>A0ABR2SKE3</accession>
<gene>
    <name evidence="6" type="ORF">V6N11_038493</name>
</gene>
<evidence type="ECO:0000256" key="2">
    <source>
        <dbReference type="ARBA" id="ARBA00022729"/>
    </source>
</evidence>
<organism evidence="6 7">
    <name type="scientific">Hibiscus sabdariffa</name>
    <name type="common">roselle</name>
    <dbReference type="NCBI Taxonomy" id="183260"/>
    <lineage>
        <taxon>Eukaryota</taxon>
        <taxon>Viridiplantae</taxon>
        <taxon>Streptophyta</taxon>
        <taxon>Embryophyta</taxon>
        <taxon>Tracheophyta</taxon>
        <taxon>Spermatophyta</taxon>
        <taxon>Magnoliopsida</taxon>
        <taxon>eudicotyledons</taxon>
        <taxon>Gunneridae</taxon>
        <taxon>Pentapetalae</taxon>
        <taxon>rosids</taxon>
        <taxon>malvids</taxon>
        <taxon>Malvales</taxon>
        <taxon>Malvaceae</taxon>
        <taxon>Malvoideae</taxon>
        <taxon>Hibiscus</taxon>
    </lineage>
</organism>
<feature type="chain" id="PRO_5046972267" description="Leucine-rich repeat-containing N-terminal plant-type domain-containing protein" evidence="4">
    <location>
        <begin position="21"/>
        <end position="306"/>
    </location>
</feature>
<evidence type="ECO:0000313" key="6">
    <source>
        <dbReference type="EMBL" id="KAK9025634.1"/>
    </source>
</evidence>
<feature type="domain" description="Leucine-rich repeat-containing N-terminal plant-type" evidence="5">
    <location>
        <begin position="29"/>
        <end position="66"/>
    </location>
</feature>
<dbReference type="InterPro" id="IPR013210">
    <property type="entry name" value="LRR_N_plant-typ"/>
</dbReference>
<evidence type="ECO:0000256" key="1">
    <source>
        <dbReference type="ARBA" id="ARBA00022614"/>
    </source>
</evidence>
<keyword evidence="3" id="KW-0677">Repeat</keyword>
<dbReference type="Gene3D" id="3.80.10.10">
    <property type="entry name" value="Ribonuclease Inhibitor"/>
    <property type="match status" value="2"/>
</dbReference>
<feature type="signal peptide" evidence="4">
    <location>
        <begin position="1"/>
        <end position="20"/>
    </location>
</feature>
<evidence type="ECO:0000313" key="7">
    <source>
        <dbReference type="Proteomes" id="UP001396334"/>
    </source>
</evidence>
<evidence type="ECO:0000259" key="5">
    <source>
        <dbReference type="Pfam" id="PF08263"/>
    </source>
</evidence>
<evidence type="ECO:0000256" key="3">
    <source>
        <dbReference type="ARBA" id="ARBA00022737"/>
    </source>
</evidence>
<dbReference type="Proteomes" id="UP001396334">
    <property type="component" value="Unassembled WGS sequence"/>
</dbReference>
<keyword evidence="7" id="KW-1185">Reference proteome</keyword>
<reference evidence="6 7" key="1">
    <citation type="journal article" date="2024" name="G3 (Bethesda)">
        <title>Genome assembly of Hibiscus sabdariffa L. provides insights into metabolisms of medicinal natural products.</title>
        <authorList>
            <person name="Kim T."/>
        </authorList>
    </citation>
    <scope>NUCLEOTIDE SEQUENCE [LARGE SCALE GENOMIC DNA]</scope>
    <source>
        <strain evidence="6">TK-2024</strain>
        <tissue evidence="6">Old leaves</tissue>
    </source>
</reference>
<evidence type="ECO:0000256" key="4">
    <source>
        <dbReference type="SAM" id="SignalP"/>
    </source>
</evidence>
<dbReference type="SUPFAM" id="SSF52058">
    <property type="entry name" value="L domain-like"/>
    <property type="match status" value="1"/>
</dbReference>
<dbReference type="Pfam" id="PF00560">
    <property type="entry name" value="LRR_1"/>
    <property type="match status" value="3"/>
</dbReference>
<dbReference type="PANTHER" id="PTHR48060:SF21">
    <property type="entry name" value="L DOMAIN-LIKE PROTEIN"/>
    <property type="match status" value="1"/>
</dbReference>
<dbReference type="InterPro" id="IPR001611">
    <property type="entry name" value="Leu-rich_rpt"/>
</dbReference>
<sequence>MGNTRFIMSMLLLNLAVSFSTRTRTNMHTDQAALLALKARVISDPYKLLINWSSATSVYNWVGVTCGSRHRRVTALNLTDMNLSGTVPPNMGNLSFLSWLDMTNNDFRGLLAVQLSNLHRLKFISMFNNSFSGEISSWFGYFPKLRYLYLSFNNFTGQIPKALSNCKKIEIIAMVSNAIKVNLPKEMGNLTKLQFLDLQDNLIQGQIPSDIFDRMSRLQQIYLDINRFDGEISMILFKFKEKQSMLYYKNALNHIFRPLALKMNPENMLFPPKSYSSKAASSFRIQIQLVPLSCTCGKIEGEKHQA</sequence>
<name>A0ABR2SKE3_9ROSI</name>
<proteinExistence type="predicted"/>
<protein>
    <recommendedName>
        <fullName evidence="5">Leucine-rich repeat-containing N-terminal plant-type domain-containing protein</fullName>
    </recommendedName>
</protein>